<feature type="region of interest" description="Disordered" evidence="1">
    <location>
        <begin position="226"/>
        <end position="326"/>
    </location>
</feature>
<evidence type="ECO:0000313" key="3">
    <source>
        <dbReference type="Proteomes" id="UP001162131"/>
    </source>
</evidence>
<dbReference type="AlphaFoldDB" id="A0AAU9ISH2"/>
<dbReference type="EMBL" id="CAJZBQ010000016">
    <property type="protein sequence ID" value="CAG9316686.1"/>
    <property type="molecule type" value="Genomic_DNA"/>
</dbReference>
<keyword evidence="3" id="KW-1185">Reference proteome</keyword>
<sequence>MDTALDSYDSLLKRLSINLSFVRGLKSFLKEASKYHTKLSQAYDSNFSKIPTPPTVICQNIIEQSRAFCYTLVEYSDKAVESAKRGHSELKNLSKKIKDQIANMKQGKKTMINMSKLSIQSISNSKSSFNLSTSSLLLESKDNSKGIFDTLTTITKSLEDETNVQARKTLKYHFKSIFTKGNSKLSLFESTTASRRDSFLDNSASIRGFDESSIHFQDSKVYKDSYLETPSNRPPTSSSSHMSNSRLEATNSNLKPPISRHKRNLTNCESESHKVSKSHINEHERTDSLTLSHRSSRKELPSHFPTENTVIKDNSSRKKDKQSLNA</sequence>
<feature type="compositionally biased region" description="Basic and acidic residues" evidence="1">
    <location>
        <begin position="270"/>
        <end position="287"/>
    </location>
</feature>
<gene>
    <name evidence="2" type="ORF">BSTOLATCC_MIC16793</name>
</gene>
<dbReference type="Proteomes" id="UP001162131">
    <property type="component" value="Unassembled WGS sequence"/>
</dbReference>
<evidence type="ECO:0000256" key="1">
    <source>
        <dbReference type="SAM" id="MobiDB-lite"/>
    </source>
</evidence>
<feature type="compositionally biased region" description="Low complexity" evidence="1">
    <location>
        <begin position="229"/>
        <end position="246"/>
    </location>
</feature>
<protein>
    <submittedName>
        <fullName evidence="2">Uncharacterized protein</fullName>
    </submittedName>
</protein>
<proteinExistence type="predicted"/>
<accession>A0AAU9ISH2</accession>
<comment type="caution">
    <text evidence="2">The sequence shown here is derived from an EMBL/GenBank/DDBJ whole genome shotgun (WGS) entry which is preliminary data.</text>
</comment>
<evidence type="ECO:0000313" key="2">
    <source>
        <dbReference type="EMBL" id="CAG9316686.1"/>
    </source>
</evidence>
<organism evidence="2 3">
    <name type="scientific">Blepharisma stoltei</name>
    <dbReference type="NCBI Taxonomy" id="1481888"/>
    <lineage>
        <taxon>Eukaryota</taxon>
        <taxon>Sar</taxon>
        <taxon>Alveolata</taxon>
        <taxon>Ciliophora</taxon>
        <taxon>Postciliodesmatophora</taxon>
        <taxon>Heterotrichea</taxon>
        <taxon>Heterotrichida</taxon>
        <taxon>Blepharismidae</taxon>
        <taxon>Blepharisma</taxon>
    </lineage>
</organism>
<reference evidence="2" key="1">
    <citation type="submission" date="2021-09" db="EMBL/GenBank/DDBJ databases">
        <authorList>
            <consortium name="AG Swart"/>
            <person name="Singh M."/>
            <person name="Singh A."/>
            <person name="Seah K."/>
            <person name="Emmerich C."/>
        </authorList>
    </citation>
    <scope>NUCLEOTIDE SEQUENCE</scope>
    <source>
        <strain evidence="2">ATCC30299</strain>
    </source>
</reference>
<name>A0AAU9ISH2_9CILI</name>